<gene>
    <name evidence="1" type="ORF">OSB04_012736</name>
</gene>
<organism evidence="1 2">
    <name type="scientific">Centaurea solstitialis</name>
    <name type="common">yellow star-thistle</name>
    <dbReference type="NCBI Taxonomy" id="347529"/>
    <lineage>
        <taxon>Eukaryota</taxon>
        <taxon>Viridiplantae</taxon>
        <taxon>Streptophyta</taxon>
        <taxon>Embryophyta</taxon>
        <taxon>Tracheophyta</taxon>
        <taxon>Spermatophyta</taxon>
        <taxon>Magnoliopsida</taxon>
        <taxon>eudicotyledons</taxon>
        <taxon>Gunneridae</taxon>
        <taxon>Pentapetalae</taxon>
        <taxon>asterids</taxon>
        <taxon>campanulids</taxon>
        <taxon>Asterales</taxon>
        <taxon>Asteraceae</taxon>
        <taxon>Carduoideae</taxon>
        <taxon>Cardueae</taxon>
        <taxon>Centaureinae</taxon>
        <taxon>Centaurea</taxon>
    </lineage>
</organism>
<comment type="caution">
    <text evidence="1">The sequence shown here is derived from an EMBL/GenBank/DDBJ whole genome shotgun (WGS) entry which is preliminary data.</text>
</comment>
<dbReference type="Proteomes" id="UP001172457">
    <property type="component" value="Chromosome 3"/>
</dbReference>
<reference evidence="1" key="1">
    <citation type="submission" date="2023-03" db="EMBL/GenBank/DDBJ databases">
        <title>Chromosome-scale reference genome and RAD-based genetic map of yellow starthistle (Centaurea solstitialis) reveal putative structural variation and QTLs associated with invader traits.</title>
        <authorList>
            <person name="Reatini B."/>
            <person name="Cang F.A."/>
            <person name="Jiang Q."/>
            <person name="Mckibben M.T.W."/>
            <person name="Barker M.S."/>
            <person name="Rieseberg L.H."/>
            <person name="Dlugosch K.M."/>
        </authorList>
    </citation>
    <scope>NUCLEOTIDE SEQUENCE</scope>
    <source>
        <strain evidence="1">CAN-66</strain>
        <tissue evidence="1">Leaf</tissue>
    </source>
</reference>
<protein>
    <submittedName>
        <fullName evidence="1">Uncharacterized protein</fullName>
    </submittedName>
</protein>
<name>A0AA38WEV3_9ASTR</name>
<accession>A0AA38WEV3</accession>
<sequence>MTDLGVLSYVSIPSQKQYAEDILKRAKMADCKPIVTLADSQVKLRVSLFMHVPHVLCLGALKHILQYVKGTLEYGLHLTSIFNI</sequence>
<dbReference type="EMBL" id="JARYMX010000003">
    <property type="protein sequence ID" value="KAJ9558122.1"/>
    <property type="molecule type" value="Genomic_DNA"/>
</dbReference>
<proteinExistence type="predicted"/>
<evidence type="ECO:0000313" key="2">
    <source>
        <dbReference type="Proteomes" id="UP001172457"/>
    </source>
</evidence>
<evidence type="ECO:0000313" key="1">
    <source>
        <dbReference type="EMBL" id="KAJ9558122.1"/>
    </source>
</evidence>
<keyword evidence="2" id="KW-1185">Reference proteome</keyword>
<dbReference type="AlphaFoldDB" id="A0AA38WEV3"/>